<feature type="modified residue" description="4-aspartylphosphate" evidence="2">
    <location>
        <position position="61"/>
    </location>
</feature>
<reference evidence="5" key="1">
    <citation type="submission" date="2016-10" db="EMBL/GenBank/DDBJ databases">
        <authorList>
            <person name="Varghese N."/>
            <person name="Submissions S."/>
        </authorList>
    </citation>
    <scope>NUCLEOTIDE SEQUENCE [LARGE SCALE GENOMIC DNA]</scope>
    <source>
        <strain evidence="5">DSM 1565</strain>
    </source>
</reference>
<dbReference type="InterPro" id="IPR001789">
    <property type="entry name" value="Sig_transdc_resp-reg_receiver"/>
</dbReference>
<sequence length="416" mass="46732">MESFRTDQPVEILIVDDEPQAVKYFKKAFGTRYDVLTATSADEAESLILSGNHNIALVISDQRMPGRSGVSLLNRIRNERPDIIRMLTTAYADLDSAIDAVNKGEILRYISKPWDLRVLEAEIEQAITFYLLKNEYDMLLRDKLSALHRTLLRDRMNDLAMLSGLLPYNNAPLTMYHYLKEAIAETAWRPSAQKAWSQLRIRDHWRIPVEETQRAIDLSEVLTTPPLLADAHPSEVDIVAVLTDCANEINRELGGLQVVIHADQPQLAVSADPAAMREIITRLMYPMSQWAAAGSVLLVNVARDTLDDDMPGVAIHFELRNCEPQRSMQDCVLFTPPLHTAPKRASDYLKASLAIGHIGGTISSPPMENGYKQIHVTLPARAKATTKKINALPQQWLQDLSEEYEKWVLGTLEMAA</sequence>
<keyword evidence="5" id="KW-1185">Reference proteome</keyword>
<dbReference type="STRING" id="51670.SAMN04488557_3938"/>
<keyword evidence="1 2" id="KW-0597">Phosphoprotein</keyword>
<dbReference type="RefSeq" id="WP_092869429.1">
    <property type="nucleotide sequence ID" value="NZ_FPCH01000004.1"/>
</dbReference>
<proteinExistence type="predicted"/>
<dbReference type="GO" id="GO:0000160">
    <property type="term" value="P:phosphorelay signal transduction system"/>
    <property type="evidence" value="ECO:0007669"/>
    <property type="project" value="InterPro"/>
</dbReference>
<dbReference type="PROSITE" id="PS50110">
    <property type="entry name" value="RESPONSE_REGULATORY"/>
    <property type="match status" value="1"/>
</dbReference>
<dbReference type="Gene3D" id="3.40.50.2300">
    <property type="match status" value="1"/>
</dbReference>
<dbReference type="CDD" id="cd17569">
    <property type="entry name" value="REC_HupR-like"/>
    <property type="match status" value="1"/>
</dbReference>
<dbReference type="SUPFAM" id="SSF52172">
    <property type="entry name" value="CheY-like"/>
    <property type="match status" value="1"/>
</dbReference>
<dbReference type="SMART" id="SM00448">
    <property type="entry name" value="REC"/>
    <property type="match status" value="1"/>
</dbReference>
<evidence type="ECO:0000256" key="1">
    <source>
        <dbReference type="ARBA" id="ARBA00022553"/>
    </source>
</evidence>
<organism evidence="4 5">
    <name type="scientific">Hyphomicrobium facile</name>
    <dbReference type="NCBI Taxonomy" id="51670"/>
    <lineage>
        <taxon>Bacteria</taxon>
        <taxon>Pseudomonadati</taxon>
        <taxon>Pseudomonadota</taxon>
        <taxon>Alphaproteobacteria</taxon>
        <taxon>Hyphomicrobiales</taxon>
        <taxon>Hyphomicrobiaceae</taxon>
        <taxon>Hyphomicrobium</taxon>
    </lineage>
</organism>
<dbReference type="AlphaFoldDB" id="A0A1I7NW91"/>
<name>A0A1I7NW91_9HYPH</name>
<dbReference type="PANTHER" id="PTHR44591:SF19">
    <property type="entry name" value="TWO-COMPONENT RESPONSE REGULATOR-RELATED"/>
    <property type="match status" value="1"/>
</dbReference>
<dbReference type="InterPro" id="IPR050595">
    <property type="entry name" value="Bact_response_regulator"/>
</dbReference>
<dbReference type="EMBL" id="FPCH01000004">
    <property type="protein sequence ID" value="SFV38922.1"/>
    <property type="molecule type" value="Genomic_DNA"/>
</dbReference>
<dbReference type="InterPro" id="IPR011006">
    <property type="entry name" value="CheY-like_superfamily"/>
</dbReference>
<dbReference type="OrthoDB" id="9802066at2"/>
<evidence type="ECO:0000259" key="3">
    <source>
        <dbReference type="PROSITE" id="PS50110"/>
    </source>
</evidence>
<accession>A0A1I7NW91</accession>
<dbReference type="PANTHER" id="PTHR44591">
    <property type="entry name" value="STRESS RESPONSE REGULATOR PROTEIN 1"/>
    <property type="match status" value="1"/>
</dbReference>
<dbReference type="Pfam" id="PF00072">
    <property type="entry name" value="Response_reg"/>
    <property type="match status" value="1"/>
</dbReference>
<evidence type="ECO:0000313" key="5">
    <source>
        <dbReference type="Proteomes" id="UP000199423"/>
    </source>
</evidence>
<evidence type="ECO:0000313" key="4">
    <source>
        <dbReference type="EMBL" id="SFV38922.1"/>
    </source>
</evidence>
<protein>
    <submittedName>
        <fullName evidence="4">Response regulator receiver domain-containing protein</fullName>
    </submittedName>
</protein>
<gene>
    <name evidence="4" type="ORF">SAMN04488557_3938</name>
</gene>
<dbReference type="Proteomes" id="UP000199423">
    <property type="component" value="Unassembled WGS sequence"/>
</dbReference>
<feature type="domain" description="Response regulatory" evidence="3">
    <location>
        <begin position="11"/>
        <end position="127"/>
    </location>
</feature>
<evidence type="ECO:0000256" key="2">
    <source>
        <dbReference type="PROSITE-ProRule" id="PRU00169"/>
    </source>
</evidence>